<dbReference type="Gene3D" id="1.20.120.520">
    <property type="entry name" value="nmb1532 protein domain like"/>
    <property type="match status" value="1"/>
</dbReference>
<dbReference type="InterPro" id="IPR012312">
    <property type="entry name" value="Hemerythrin-like"/>
</dbReference>
<dbReference type="Pfam" id="PF04405">
    <property type="entry name" value="ScdA_N"/>
    <property type="match status" value="1"/>
</dbReference>
<accession>R7ZLE0</accession>
<dbReference type="EMBL" id="AQHR01000114">
    <property type="protein sequence ID" value="EON74916.1"/>
    <property type="molecule type" value="Genomic_DNA"/>
</dbReference>
<name>R7ZLE0_9BACT</name>
<comment type="caution">
    <text evidence="6">The sequence shown here is derived from an EMBL/GenBank/DDBJ whole genome shotgun (WGS) entry which is preliminary data.</text>
</comment>
<dbReference type="AlphaFoldDB" id="R7ZLE0"/>
<comment type="subcellular location">
    <subcellularLocation>
        <location evidence="1">Cytoplasm</location>
    </subcellularLocation>
</comment>
<evidence type="ECO:0000256" key="3">
    <source>
        <dbReference type="ARBA" id="ARBA00022723"/>
    </source>
</evidence>
<evidence type="ECO:0000256" key="1">
    <source>
        <dbReference type="ARBA" id="ARBA00004496"/>
    </source>
</evidence>
<feature type="domain" description="Hemerythrin-like" evidence="5">
    <location>
        <begin position="78"/>
        <end position="230"/>
    </location>
</feature>
<keyword evidence="2" id="KW-0963">Cytoplasm</keyword>
<dbReference type="RefSeq" id="WP_010856721.1">
    <property type="nucleotide sequence ID" value="NZ_AQHR01000114.1"/>
</dbReference>
<dbReference type="GO" id="GO:0046872">
    <property type="term" value="F:metal ion binding"/>
    <property type="evidence" value="ECO:0007669"/>
    <property type="project" value="UniProtKB-KW"/>
</dbReference>
<evidence type="ECO:0000259" key="5">
    <source>
        <dbReference type="Pfam" id="PF01814"/>
    </source>
</evidence>
<evidence type="ECO:0000256" key="2">
    <source>
        <dbReference type="ARBA" id="ARBA00022490"/>
    </source>
</evidence>
<proteinExistence type="predicted"/>
<sequence length="241" mass="27419">MELLSKRKVGGIVAENFRTARVFTAYGIDFCCKGSISVQEACEINGVALEPLLKDLLVVSSLPDDVHYINLSLNSLIDHIVSTHHSYIENTVPPLRTYLQKLASVHGDRHPELHVIKDLFMEAIDGLTVHMKKEELILFPYIKAMRSADEKGFSLSPPHFVHIDIPIDLMEHEHDTEGERFRRISALSNGYETPSDGCQTYRVAYAMLKEFEEDLHTHIHLENNILFPKAKKLFARLNESV</sequence>
<dbReference type="GO" id="GO:0005737">
    <property type="term" value="C:cytoplasm"/>
    <property type="evidence" value="ECO:0007669"/>
    <property type="project" value="UniProtKB-SubCell"/>
</dbReference>
<dbReference type="Proteomes" id="UP000013909">
    <property type="component" value="Unassembled WGS sequence"/>
</dbReference>
<organism evidence="6 7">
    <name type="scientific">Lunatimonas lonarensis</name>
    <dbReference type="NCBI Taxonomy" id="1232681"/>
    <lineage>
        <taxon>Bacteria</taxon>
        <taxon>Pseudomonadati</taxon>
        <taxon>Bacteroidota</taxon>
        <taxon>Cytophagia</taxon>
        <taxon>Cytophagales</taxon>
        <taxon>Cyclobacteriaceae</taxon>
    </lineage>
</organism>
<dbReference type="STRING" id="1232681.ADIS_4610"/>
<protein>
    <submittedName>
        <fullName evidence="6">Nitric oxide-dependent regulator DnrN or NorA</fullName>
    </submittedName>
</protein>
<keyword evidence="3" id="KW-0479">Metal-binding</keyword>
<dbReference type="PATRIC" id="fig|1288963.3.peg.4600"/>
<dbReference type="InterPro" id="IPR019903">
    <property type="entry name" value="RIC_family"/>
</dbReference>
<dbReference type="PANTHER" id="PTHR36438">
    <property type="entry name" value="IRON-SULFUR CLUSTER REPAIR PROTEIN YTFE"/>
    <property type="match status" value="1"/>
</dbReference>
<evidence type="ECO:0000256" key="4">
    <source>
        <dbReference type="ARBA" id="ARBA00023004"/>
    </source>
</evidence>
<reference evidence="6 7" key="1">
    <citation type="submission" date="2013-02" db="EMBL/GenBank/DDBJ databases">
        <title>A novel strain isolated from Lonar lake, Maharashtra, India.</title>
        <authorList>
            <person name="Singh A."/>
        </authorList>
    </citation>
    <scope>NUCLEOTIDE SEQUENCE [LARGE SCALE GENOMIC DNA]</scope>
    <source>
        <strain evidence="6 7">AK24</strain>
    </source>
</reference>
<dbReference type="PANTHER" id="PTHR36438:SF1">
    <property type="entry name" value="IRON-SULFUR CLUSTER REPAIR PROTEIN YTFE"/>
    <property type="match status" value="1"/>
</dbReference>
<evidence type="ECO:0000313" key="7">
    <source>
        <dbReference type="Proteomes" id="UP000013909"/>
    </source>
</evidence>
<gene>
    <name evidence="6" type="ORF">ADIS_4610</name>
</gene>
<keyword evidence="4" id="KW-0408">Iron</keyword>
<keyword evidence="7" id="KW-1185">Reference proteome</keyword>
<dbReference type="NCBIfam" id="TIGR03652">
    <property type="entry name" value="FeS_repair_RIC"/>
    <property type="match status" value="1"/>
</dbReference>
<dbReference type="Pfam" id="PF01814">
    <property type="entry name" value="Hemerythrin"/>
    <property type="match status" value="1"/>
</dbReference>
<evidence type="ECO:0000313" key="6">
    <source>
        <dbReference type="EMBL" id="EON74916.1"/>
    </source>
</evidence>